<protein>
    <submittedName>
        <fullName evidence="1">Uncharacterized protein</fullName>
    </submittedName>
</protein>
<name>A0A1F5VHY4_9BACT</name>
<proteinExistence type="predicted"/>
<comment type="caution">
    <text evidence="1">The sequence shown here is derived from an EMBL/GenBank/DDBJ whole genome shotgun (WGS) entry which is preliminary data.</text>
</comment>
<evidence type="ECO:0000313" key="1">
    <source>
        <dbReference type="EMBL" id="OGF63014.1"/>
    </source>
</evidence>
<gene>
    <name evidence="1" type="ORF">A2834_03095</name>
</gene>
<organism evidence="1 2">
    <name type="scientific">Candidatus Giovannonibacteria bacterium RIFCSPHIGHO2_01_FULL_45_23</name>
    <dbReference type="NCBI Taxonomy" id="1798325"/>
    <lineage>
        <taxon>Bacteria</taxon>
        <taxon>Candidatus Giovannoniibacteriota</taxon>
    </lineage>
</organism>
<evidence type="ECO:0000313" key="2">
    <source>
        <dbReference type="Proteomes" id="UP000179251"/>
    </source>
</evidence>
<dbReference type="AlphaFoldDB" id="A0A1F5VHY4"/>
<dbReference type="STRING" id="1798325.A2834_03095"/>
<reference evidence="1 2" key="1">
    <citation type="journal article" date="2016" name="Nat. Commun.">
        <title>Thousands of microbial genomes shed light on interconnected biogeochemical processes in an aquifer system.</title>
        <authorList>
            <person name="Anantharaman K."/>
            <person name="Brown C.T."/>
            <person name="Hug L.A."/>
            <person name="Sharon I."/>
            <person name="Castelle C.J."/>
            <person name="Probst A.J."/>
            <person name="Thomas B.C."/>
            <person name="Singh A."/>
            <person name="Wilkins M.J."/>
            <person name="Karaoz U."/>
            <person name="Brodie E.L."/>
            <person name="Williams K.H."/>
            <person name="Hubbard S.S."/>
            <person name="Banfield J.F."/>
        </authorList>
    </citation>
    <scope>NUCLEOTIDE SEQUENCE [LARGE SCALE GENOMIC DNA]</scope>
</reference>
<sequence length="175" mass="20690">MAKRIVTRIVWHFCEGIPVPVLPAEKRWFAARPYLLHGVIGELTNTKGSFWFDIRRRDWEYFQNNSFWVDFFKEELDKKIFTAVWLDNDNSFRNHFCSGHLRFDFEPTKTGNFPGKVFDDKDFLDTALDHCVLIFKRLGVEIKKFPLIGKVMQEHGHDQALNRYGNALNRNGLSY</sequence>
<dbReference type="EMBL" id="MFHD01000009">
    <property type="protein sequence ID" value="OGF63014.1"/>
    <property type="molecule type" value="Genomic_DNA"/>
</dbReference>
<dbReference type="Proteomes" id="UP000179251">
    <property type="component" value="Unassembled WGS sequence"/>
</dbReference>
<accession>A0A1F5VHY4</accession>